<evidence type="ECO:0000256" key="1">
    <source>
        <dbReference type="ARBA" id="ARBA00001966"/>
    </source>
</evidence>
<dbReference type="OrthoDB" id="9059at2157"/>
<dbReference type="EMBL" id="FOYT01000001">
    <property type="protein sequence ID" value="SFR35570.1"/>
    <property type="molecule type" value="Genomic_DNA"/>
</dbReference>
<dbReference type="AlphaFoldDB" id="A0A1I6G0A3"/>
<dbReference type="PANTHER" id="PTHR30543:SF21">
    <property type="entry name" value="NAD(P)H-DEPENDENT FMN REDUCTASE LOT6"/>
    <property type="match status" value="1"/>
</dbReference>
<dbReference type="InterPro" id="IPR050712">
    <property type="entry name" value="NAD(P)H-dep_reductase"/>
</dbReference>
<evidence type="ECO:0000313" key="5">
    <source>
        <dbReference type="Proteomes" id="UP000198531"/>
    </source>
</evidence>
<evidence type="ECO:0000313" key="4">
    <source>
        <dbReference type="EMBL" id="SFR35570.1"/>
    </source>
</evidence>
<name>A0A1I6G0A3_9EURY</name>
<dbReference type="InterPro" id="IPR005025">
    <property type="entry name" value="FMN_Rdtase-like_dom"/>
</dbReference>
<dbReference type="Proteomes" id="UP000198531">
    <property type="component" value="Unassembled WGS sequence"/>
</dbReference>
<dbReference type="GO" id="GO:0016491">
    <property type="term" value="F:oxidoreductase activity"/>
    <property type="evidence" value="ECO:0007669"/>
    <property type="project" value="InterPro"/>
</dbReference>
<evidence type="ECO:0000259" key="3">
    <source>
        <dbReference type="Pfam" id="PF03358"/>
    </source>
</evidence>
<gene>
    <name evidence="4" type="ORF">SAMN04487947_0338</name>
</gene>
<proteinExistence type="inferred from homology"/>
<comment type="cofactor">
    <cofactor evidence="1">
        <name>[4Fe-4S] cluster</name>
        <dbReference type="ChEBI" id="CHEBI:49883"/>
    </cofactor>
</comment>
<dbReference type="Gene3D" id="3.40.50.360">
    <property type="match status" value="1"/>
</dbReference>
<evidence type="ECO:0000256" key="2">
    <source>
        <dbReference type="ARBA" id="ARBA00038292"/>
    </source>
</evidence>
<dbReference type="RefSeq" id="WP_089804003.1">
    <property type="nucleotide sequence ID" value="NZ_FOYT01000001.1"/>
</dbReference>
<accession>A0A1I6G0A3</accession>
<sequence length="186" mass="20417">MTRIVAVCGSRREGSYTKRSLEIVLDAARDAGAEATMLDLGDVDLPLYHPDRDEQGESERLTRLVREADGVVVGSPVYHGSYSSTWRNFHDYCSKDEFEDTAVGLVATAGGGSYGATLEHMRSTIRGVHGRVVPEQVGVRGAYNVYDGDELTDEDVRRRLVSLAESVVEEARRLHPETARTACADD</sequence>
<feature type="domain" description="NADPH-dependent FMN reductase-like" evidence="3">
    <location>
        <begin position="2"/>
        <end position="141"/>
    </location>
</feature>
<dbReference type="GO" id="GO:0005829">
    <property type="term" value="C:cytosol"/>
    <property type="evidence" value="ECO:0007669"/>
    <property type="project" value="TreeGrafter"/>
</dbReference>
<protein>
    <submittedName>
        <fullName evidence="4">NAD(P)H-dependent FMN reductase</fullName>
    </submittedName>
</protein>
<keyword evidence="5" id="KW-1185">Reference proteome</keyword>
<reference evidence="5" key="1">
    <citation type="submission" date="2016-10" db="EMBL/GenBank/DDBJ databases">
        <authorList>
            <person name="Varghese N."/>
            <person name="Submissions S."/>
        </authorList>
    </citation>
    <scope>NUCLEOTIDE SEQUENCE [LARGE SCALE GENOMIC DNA]</scope>
    <source>
        <strain evidence="5">CGMCC 1.7736</strain>
    </source>
</reference>
<dbReference type="PANTHER" id="PTHR30543">
    <property type="entry name" value="CHROMATE REDUCTASE"/>
    <property type="match status" value="1"/>
</dbReference>
<dbReference type="SUPFAM" id="SSF52218">
    <property type="entry name" value="Flavoproteins"/>
    <property type="match status" value="1"/>
</dbReference>
<comment type="similarity">
    <text evidence="2">Belongs to the SsuE family. Isf subfamily.</text>
</comment>
<dbReference type="InterPro" id="IPR029039">
    <property type="entry name" value="Flavoprotein-like_sf"/>
</dbReference>
<dbReference type="STRING" id="553469.SAMN04487947_0338"/>
<dbReference type="GO" id="GO:0010181">
    <property type="term" value="F:FMN binding"/>
    <property type="evidence" value="ECO:0007669"/>
    <property type="project" value="TreeGrafter"/>
</dbReference>
<organism evidence="4 5">
    <name type="scientific">Halogeometricum rufum</name>
    <dbReference type="NCBI Taxonomy" id="553469"/>
    <lineage>
        <taxon>Archaea</taxon>
        <taxon>Methanobacteriati</taxon>
        <taxon>Methanobacteriota</taxon>
        <taxon>Stenosarchaea group</taxon>
        <taxon>Halobacteria</taxon>
        <taxon>Halobacteriales</taxon>
        <taxon>Haloferacaceae</taxon>
        <taxon>Halogeometricum</taxon>
    </lineage>
</organism>
<dbReference type="Pfam" id="PF03358">
    <property type="entry name" value="FMN_red"/>
    <property type="match status" value="1"/>
</dbReference>